<evidence type="ECO:0000313" key="3">
    <source>
        <dbReference type="EMBL" id="KAH7322854.1"/>
    </source>
</evidence>
<dbReference type="GO" id="GO:0004553">
    <property type="term" value="F:hydrolase activity, hydrolyzing O-glycosyl compounds"/>
    <property type="evidence" value="ECO:0007669"/>
    <property type="project" value="InterPro"/>
</dbReference>
<dbReference type="Gene3D" id="2.60.120.200">
    <property type="match status" value="1"/>
</dbReference>
<dbReference type="AlphaFoldDB" id="A0A8K0SRW1"/>
<feature type="domain" description="GH16" evidence="2">
    <location>
        <begin position="34"/>
        <end position="257"/>
    </location>
</feature>
<keyword evidence="4" id="KW-1185">Reference proteome</keyword>
<dbReference type="PROSITE" id="PS51762">
    <property type="entry name" value="GH16_2"/>
    <property type="match status" value="1"/>
</dbReference>
<dbReference type="GO" id="GO:0005975">
    <property type="term" value="P:carbohydrate metabolic process"/>
    <property type="evidence" value="ECO:0007669"/>
    <property type="project" value="InterPro"/>
</dbReference>
<keyword evidence="1" id="KW-0732">Signal</keyword>
<accession>A0A8K0SRW1</accession>
<evidence type="ECO:0000256" key="1">
    <source>
        <dbReference type="SAM" id="SignalP"/>
    </source>
</evidence>
<proteinExistence type="predicted"/>
<dbReference type="InterPro" id="IPR013320">
    <property type="entry name" value="ConA-like_dom_sf"/>
</dbReference>
<evidence type="ECO:0000313" key="4">
    <source>
        <dbReference type="Proteomes" id="UP000813444"/>
    </source>
</evidence>
<comment type="caution">
    <text evidence="3">The sequence shown here is derived from an EMBL/GenBank/DDBJ whole genome shotgun (WGS) entry which is preliminary data.</text>
</comment>
<sequence>MRIMRAMSAFAAVTSFALGWIHYAAGFREGTSTVTQSTTPWPMKTLQAFGNLPNFDFTTPSHYTTFDYYWETDDESLKNVAVDAYGKGLVLSLKAPELYVEFPSARWLFFGKASVEVISSKTPWMTTIFMLQSRGGWLLRWDIPGGHGTNEATASVQYVGEIVFLKTHSLSEGVFYDESWHDGNETSVSHQFTISWTTDWILFAMDGEVKETILRTDIGKGPWPEVPMRALLVMQSGGNDPPPLSVTYWQNFEFEDFKGNCLDHGWPLQYKYRDGAARQKDVNVAQCWNWHDYTYLPLGVMPQSKEELVLQPPDTVAMHKEAKRLADEADDAEEEWHRNHQGNLWTVNRGRGMGGGRMIARG</sequence>
<dbReference type="Proteomes" id="UP000813444">
    <property type="component" value="Unassembled WGS sequence"/>
</dbReference>
<reference evidence="3" key="1">
    <citation type="journal article" date="2021" name="Nat. Commun.">
        <title>Genetic determinants of endophytism in the Arabidopsis root mycobiome.</title>
        <authorList>
            <person name="Mesny F."/>
            <person name="Miyauchi S."/>
            <person name="Thiergart T."/>
            <person name="Pickel B."/>
            <person name="Atanasova L."/>
            <person name="Karlsson M."/>
            <person name="Huettel B."/>
            <person name="Barry K.W."/>
            <person name="Haridas S."/>
            <person name="Chen C."/>
            <person name="Bauer D."/>
            <person name="Andreopoulos W."/>
            <person name="Pangilinan J."/>
            <person name="LaButti K."/>
            <person name="Riley R."/>
            <person name="Lipzen A."/>
            <person name="Clum A."/>
            <person name="Drula E."/>
            <person name="Henrissat B."/>
            <person name="Kohler A."/>
            <person name="Grigoriev I.V."/>
            <person name="Martin F.M."/>
            <person name="Hacquard S."/>
        </authorList>
    </citation>
    <scope>NUCLEOTIDE SEQUENCE</scope>
    <source>
        <strain evidence="3">MPI-CAGE-CH-0235</strain>
    </source>
</reference>
<organism evidence="3 4">
    <name type="scientific">Stachybotrys elegans</name>
    <dbReference type="NCBI Taxonomy" id="80388"/>
    <lineage>
        <taxon>Eukaryota</taxon>
        <taxon>Fungi</taxon>
        <taxon>Dikarya</taxon>
        <taxon>Ascomycota</taxon>
        <taxon>Pezizomycotina</taxon>
        <taxon>Sordariomycetes</taxon>
        <taxon>Hypocreomycetidae</taxon>
        <taxon>Hypocreales</taxon>
        <taxon>Stachybotryaceae</taxon>
        <taxon>Stachybotrys</taxon>
    </lineage>
</organism>
<gene>
    <name evidence="3" type="ORF">B0I35DRAFT_407277</name>
</gene>
<feature type="chain" id="PRO_5035423317" description="GH16 domain-containing protein" evidence="1">
    <location>
        <begin position="20"/>
        <end position="362"/>
    </location>
</feature>
<name>A0A8K0SRW1_9HYPO</name>
<evidence type="ECO:0000259" key="2">
    <source>
        <dbReference type="PROSITE" id="PS51762"/>
    </source>
</evidence>
<dbReference type="Pfam" id="PF00722">
    <property type="entry name" value="Glyco_hydro_16"/>
    <property type="match status" value="1"/>
</dbReference>
<protein>
    <recommendedName>
        <fullName evidence="2">GH16 domain-containing protein</fullName>
    </recommendedName>
</protein>
<dbReference type="InterPro" id="IPR000757">
    <property type="entry name" value="Beta-glucanase-like"/>
</dbReference>
<feature type="signal peptide" evidence="1">
    <location>
        <begin position="1"/>
        <end position="19"/>
    </location>
</feature>
<dbReference type="EMBL" id="JAGPNK010000004">
    <property type="protein sequence ID" value="KAH7322854.1"/>
    <property type="molecule type" value="Genomic_DNA"/>
</dbReference>
<dbReference type="SUPFAM" id="SSF49899">
    <property type="entry name" value="Concanavalin A-like lectins/glucanases"/>
    <property type="match status" value="1"/>
</dbReference>